<evidence type="ECO:0000256" key="3">
    <source>
        <dbReference type="ARBA" id="ARBA00022729"/>
    </source>
</evidence>
<comment type="similarity">
    <text evidence="1 4">Belongs to the bacterial solute-binding protein 9 family.</text>
</comment>
<evidence type="ECO:0000256" key="1">
    <source>
        <dbReference type="ARBA" id="ARBA00011028"/>
    </source>
</evidence>
<sequence>MRAPVTPALALAALAAVALSAGCGAGQDAGRATDEPVGVVAAFYPLQFLAERIGGDAVRVTNLVKPGAEPHDLELRPRQLADIVDADLVLYLHGFQPAVDHAVDQAARGTALDVSTVTPTEAAPAAAEDPDHPDPHVWLDPVRFAAIADTVGERLAEIDPQHAARFREGVADLRADLAALDNEYSARLKNCARREIITSHAAFGYLAQRYGLTQIPVTGLSPEAEPGPARMAEVADLARAKGATTIFFETLVSPKVAEALANEVGATATVLDPIEGLAPDAGTDDYLSVMRHNLDTLVTALGCT</sequence>
<feature type="signal peptide" evidence="5">
    <location>
        <begin position="1"/>
        <end position="25"/>
    </location>
</feature>
<dbReference type="InterPro" id="IPR006129">
    <property type="entry name" value="AdhesinB"/>
</dbReference>
<proteinExistence type="inferred from homology"/>
<dbReference type="Pfam" id="PF01297">
    <property type="entry name" value="ZnuA"/>
    <property type="match status" value="1"/>
</dbReference>
<dbReference type="SUPFAM" id="SSF53807">
    <property type="entry name" value="Helical backbone' metal receptor"/>
    <property type="match status" value="1"/>
</dbReference>
<dbReference type="EMBL" id="BAAALT010000060">
    <property type="protein sequence ID" value="GAA1801587.1"/>
    <property type="molecule type" value="Genomic_DNA"/>
</dbReference>
<dbReference type="InterPro" id="IPR006128">
    <property type="entry name" value="Lipoprotein_PsaA-like"/>
</dbReference>
<dbReference type="InterPro" id="IPR050492">
    <property type="entry name" value="Bact_metal-bind_prot9"/>
</dbReference>
<dbReference type="Proteomes" id="UP001500218">
    <property type="component" value="Unassembled WGS sequence"/>
</dbReference>
<dbReference type="PANTHER" id="PTHR42953:SF3">
    <property type="entry name" value="HIGH-AFFINITY ZINC UPTAKE SYSTEM PROTEIN ZNUA"/>
    <property type="match status" value="1"/>
</dbReference>
<keyword evidence="2 4" id="KW-0813">Transport</keyword>
<dbReference type="PRINTS" id="PR00690">
    <property type="entry name" value="ADHESNFAMILY"/>
</dbReference>
<evidence type="ECO:0000256" key="2">
    <source>
        <dbReference type="ARBA" id="ARBA00022448"/>
    </source>
</evidence>
<comment type="caution">
    <text evidence="6">The sequence shown here is derived from an EMBL/GenBank/DDBJ whole genome shotgun (WGS) entry which is preliminary data.</text>
</comment>
<dbReference type="PROSITE" id="PS51257">
    <property type="entry name" value="PROKAR_LIPOPROTEIN"/>
    <property type="match status" value="1"/>
</dbReference>
<gene>
    <name evidence="6" type="ORF">GCM10009682_24370</name>
</gene>
<dbReference type="PRINTS" id="PR00691">
    <property type="entry name" value="ADHESINB"/>
</dbReference>
<reference evidence="7" key="1">
    <citation type="journal article" date="2019" name="Int. J. Syst. Evol. Microbiol.">
        <title>The Global Catalogue of Microorganisms (GCM) 10K type strain sequencing project: providing services to taxonomists for standard genome sequencing and annotation.</title>
        <authorList>
            <consortium name="The Broad Institute Genomics Platform"/>
            <consortium name="The Broad Institute Genome Sequencing Center for Infectious Disease"/>
            <person name="Wu L."/>
            <person name="Ma J."/>
        </authorList>
    </citation>
    <scope>NUCLEOTIDE SEQUENCE [LARGE SCALE GENOMIC DNA]</scope>
    <source>
        <strain evidence="7">JCM 13250</strain>
    </source>
</reference>
<feature type="chain" id="PRO_5045274574" evidence="5">
    <location>
        <begin position="26"/>
        <end position="304"/>
    </location>
</feature>
<dbReference type="Gene3D" id="3.40.50.1980">
    <property type="entry name" value="Nitrogenase molybdenum iron protein domain"/>
    <property type="match status" value="2"/>
</dbReference>
<dbReference type="InterPro" id="IPR006127">
    <property type="entry name" value="ZnuA-like"/>
</dbReference>
<accession>A0ABP4Y8G0</accession>
<protein>
    <submittedName>
        <fullName evidence="6">Zinc ABC transporter substrate-binding protein</fullName>
    </submittedName>
</protein>
<evidence type="ECO:0000256" key="4">
    <source>
        <dbReference type="RuleBase" id="RU003512"/>
    </source>
</evidence>
<dbReference type="PANTHER" id="PTHR42953">
    <property type="entry name" value="HIGH-AFFINITY ZINC UPTAKE SYSTEM PROTEIN ZNUA-RELATED"/>
    <property type="match status" value="1"/>
</dbReference>
<name>A0ABP4Y8G0_9ACTN</name>
<evidence type="ECO:0000313" key="7">
    <source>
        <dbReference type="Proteomes" id="UP001500218"/>
    </source>
</evidence>
<keyword evidence="7" id="KW-1185">Reference proteome</keyword>
<organism evidence="6 7">
    <name type="scientific">Luedemannella flava</name>
    <dbReference type="NCBI Taxonomy" id="349316"/>
    <lineage>
        <taxon>Bacteria</taxon>
        <taxon>Bacillati</taxon>
        <taxon>Actinomycetota</taxon>
        <taxon>Actinomycetes</taxon>
        <taxon>Micromonosporales</taxon>
        <taxon>Micromonosporaceae</taxon>
        <taxon>Luedemannella</taxon>
    </lineage>
</organism>
<dbReference type="RefSeq" id="WP_344129658.1">
    <property type="nucleotide sequence ID" value="NZ_BAAALT010000060.1"/>
</dbReference>
<keyword evidence="3 5" id="KW-0732">Signal</keyword>
<evidence type="ECO:0000256" key="5">
    <source>
        <dbReference type="SAM" id="SignalP"/>
    </source>
</evidence>
<evidence type="ECO:0000313" key="6">
    <source>
        <dbReference type="EMBL" id="GAA1801587.1"/>
    </source>
</evidence>